<feature type="transmembrane region" description="Helical" evidence="8">
    <location>
        <begin position="366"/>
        <end position="386"/>
    </location>
</feature>
<feature type="transmembrane region" description="Helical" evidence="8">
    <location>
        <begin position="206"/>
        <end position="226"/>
    </location>
</feature>
<feature type="transmembrane region" description="Helical" evidence="8">
    <location>
        <begin position="85"/>
        <end position="105"/>
    </location>
</feature>
<protein>
    <submittedName>
        <fullName evidence="10">MFS transporter</fullName>
    </submittedName>
</protein>
<reference evidence="10" key="2">
    <citation type="submission" date="2021-04" db="EMBL/GenBank/DDBJ databases">
        <authorList>
            <person name="Gilroy R."/>
        </authorList>
    </citation>
    <scope>NUCLEOTIDE SEQUENCE</scope>
    <source>
        <strain evidence="10">ChiGjej1B1-98</strain>
    </source>
</reference>
<evidence type="ECO:0000256" key="3">
    <source>
        <dbReference type="ARBA" id="ARBA00022475"/>
    </source>
</evidence>
<reference evidence="10" key="1">
    <citation type="journal article" date="2021" name="PeerJ">
        <title>Extensive microbial diversity within the chicken gut microbiome revealed by metagenomics and culture.</title>
        <authorList>
            <person name="Gilroy R."/>
            <person name="Ravi A."/>
            <person name="Getino M."/>
            <person name="Pursley I."/>
            <person name="Horton D.L."/>
            <person name="Alikhan N.F."/>
            <person name="Baker D."/>
            <person name="Gharbi K."/>
            <person name="Hall N."/>
            <person name="Watson M."/>
            <person name="Adriaenssens E.M."/>
            <person name="Foster-Nyarko E."/>
            <person name="Jarju S."/>
            <person name="Secka A."/>
            <person name="Antonio M."/>
            <person name="Oren A."/>
            <person name="Chaudhuri R.R."/>
            <person name="La Ragione R."/>
            <person name="Hildebrand F."/>
            <person name="Pallen M.J."/>
        </authorList>
    </citation>
    <scope>NUCLEOTIDE SEQUENCE</scope>
    <source>
        <strain evidence="10">ChiGjej1B1-98</strain>
    </source>
</reference>
<feature type="transmembrane region" description="Helical" evidence="8">
    <location>
        <begin position="232"/>
        <end position="252"/>
    </location>
</feature>
<evidence type="ECO:0000256" key="8">
    <source>
        <dbReference type="SAM" id="Phobius"/>
    </source>
</evidence>
<dbReference type="GO" id="GO:0022857">
    <property type="term" value="F:transmembrane transporter activity"/>
    <property type="evidence" value="ECO:0007669"/>
    <property type="project" value="InterPro"/>
</dbReference>
<dbReference type="EMBL" id="DXDC01000475">
    <property type="protein sequence ID" value="HIY67710.1"/>
    <property type="molecule type" value="Genomic_DNA"/>
</dbReference>
<evidence type="ECO:0000256" key="2">
    <source>
        <dbReference type="ARBA" id="ARBA00022448"/>
    </source>
</evidence>
<keyword evidence="5 8" id="KW-1133">Transmembrane helix</keyword>
<comment type="subcellular location">
    <subcellularLocation>
        <location evidence="1">Cell membrane</location>
        <topology evidence="1">Multi-pass membrane protein</topology>
    </subcellularLocation>
</comment>
<feature type="region of interest" description="Disordered" evidence="7">
    <location>
        <begin position="509"/>
        <end position="528"/>
    </location>
</feature>
<dbReference type="PANTHER" id="PTHR42718:SF47">
    <property type="entry name" value="METHYL VIOLOGEN RESISTANCE PROTEIN SMVA"/>
    <property type="match status" value="1"/>
</dbReference>
<dbReference type="InterPro" id="IPR036259">
    <property type="entry name" value="MFS_trans_sf"/>
</dbReference>
<accession>A0A9D1YZ07</accession>
<evidence type="ECO:0000256" key="4">
    <source>
        <dbReference type="ARBA" id="ARBA00022692"/>
    </source>
</evidence>
<evidence type="ECO:0000313" key="11">
    <source>
        <dbReference type="Proteomes" id="UP000824005"/>
    </source>
</evidence>
<name>A0A9D1YZ07_9MICO</name>
<dbReference type="PANTHER" id="PTHR42718">
    <property type="entry name" value="MAJOR FACILITATOR SUPERFAMILY MULTIDRUG TRANSPORTER MFSC"/>
    <property type="match status" value="1"/>
</dbReference>
<evidence type="ECO:0000256" key="6">
    <source>
        <dbReference type="ARBA" id="ARBA00023136"/>
    </source>
</evidence>
<feature type="transmembrane region" description="Helical" evidence="8">
    <location>
        <begin position="57"/>
        <end position="78"/>
    </location>
</feature>
<feature type="transmembrane region" description="Helical" evidence="8">
    <location>
        <begin position="407"/>
        <end position="428"/>
    </location>
</feature>
<keyword evidence="4 8" id="KW-0812">Transmembrane</keyword>
<comment type="caution">
    <text evidence="10">The sequence shown here is derived from an EMBL/GenBank/DDBJ whole genome shotgun (WGS) entry which is preliminary data.</text>
</comment>
<feature type="transmembrane region" description="Helical" evidence="8">
    <location>
        <begin position="477"/>
        <end position="500"/>
    </location>
</feature>
<feature type="transmembrane region" description="Helical" evidence="8">
    <location>
        <begin position="170"/>
        <end position="194"/>
    </location>
</feature>
<feature type="domain" description="Major facilitator superfamily (MFS) profile" evidence="9">
    <location>
        <begin position="20"/>
        <end position="507"/>
    </location>
</feature>
<evidence type="ECO:0000256" key="7">
    <source>
        <dbReference type="SAM" id="MobiDB-lite"/>
    </source>
</evidence>
<feature type="transmembrane region" description="Helical" evidence="8">
    <location>
        <begin position="300"/>
        <end position="326"/>
    </location>
</feature>
<dbReference type="PROSITE" id="PS50850">
    <property type="entry name" value="MFS"/>
    <property type="match status" value="1"/>
</dbReference>
<keyword evidence="2" id="KW-0813">Transport</keyword>
<dbReference type="GO" id="GO:0005886">
    <property type="term" value="C:plasma membrane"/>
    <property type="evidence" value="ECO:0007669"/>
    <property type="project" value="UniProtKB-SubCell"/>
</dbReference>
<organism evidence="10 11">
    <name type="scientific">Candidatus Agrococcus pullicola</name>
    <dbReference type="NCBI Taxonomy" id="2838429"/>
    <lineage>
        <taxon>Bacteria</taxon>
        <taxon>Bacillati</taxon>
        <taxon>Actinomycetota</taxon>
        <taxon>Actinomycetes</taxon>
        <taxon>Micrococcales</taxon>
        <taxon>Microbacteriaceae</taxon>
        <taxon>Agrococcus</taxon>
    </lineage>
</organism>
<dbReference type="AlphaFoldDB" id="A0A9D1YZ07"/>
<gene>
    <name evidence="10" type="ORF">H9830_15700</name>
</gene>
<dbReference type="InterPro" id="IPR020846">
    <property type="entry name" value="MFS_dom"/>
</dbReference>
<feature type="transmembrane region" description="Helical" evidence="8">
    <location>
        <begin position="338"/>
        <end position="360"/>
    </location>
</feature>
<dbReference type="SUPFAM" id="SSF103473">
    <property type="entry name" value="MFS general substrate transporter"/>
    <property type="match status" value="1"/>
</dbReference>
<dbReference type="Gene3D" id="1.20.1250.20">
    <property type="entry name" value="MFS general substrate transporter like domains"/>
    <property type="match status" value="2"/>
</dbReference>
<evidence type="ECO:0000256" key="1">
    <source>
        <dbReference type="ARBA" id="ARBA00004651"/>
    </source>
</evidence>
<keyword evidence="3" id="KW-1003">Cell membrane</keyword>
<feature type="transmembrane region" description="Helical" evidence="8">
    <location>
        <begin position="111"/>
        <end position="132"/>
    </location>
</feature>
<feature type="transmembrane region" description="Helical" evidence="8">
    <location>
        <begin position="144"/>
        <end position="164"/>
    </location>
</feature>
<sequence length="528" mass="54701">MSTNDPLTRTSQPTWREWTALAVLALPLFMMATDFTAIFLATPAITADLTPSTTQLLWVVHIGELIAAGFVITMGWLTGRIGPRLLLLLALALYGIASALAAFASNAETLLVARVLIGLAAAAASPAGIALLRSLFSSARHFGIGFAVVMGAFSVGGALGPPLAGLLLEYFWWGSVFLVNIPVAAVAVIAGLWLFPRATNRTTDRIDMTSVVISIGAVMLVVYGLQNFADRGITIPYALAVIAGLALGWWFIRRQRRIENPLLDLDLFSFRVLRILAIVFVTSQVAFMTADFVLVQYLQIVAGMSTASLGLLLAIPAVAAIIATALTPALSRKLTPAIVMTAGMGVSVIGTIVLLAAIVVAPATSLFAAGMTIIALGISPPLVVGAQLMLTSVSERQAGPVAAIQDIAASLGATAGIVVLGSLAMSVFTRSLRITAPDGLDASALDTAVESPGAAIAVAESIDGTVGQELLRSAQDALTWGTVAAYVAALLVGLATMVILRGLRGVELPDDGTDEPMSETAQDDEGSA</sequence>
<dbReference type="Proteomes" id="UP000824005">
    <property type="component" value="Unassembled WGS sequence"/>
</dbReference>
<evidence type="ECO:0000313" key="10">
    <source>
        <dbReference type="EMBL" id="HIY67710.1"/>
    </source>
</evidence>
<feature type="transmembrane region" description="Helical" evidence="8">
    <location>
        <begin position="272"/>
        <end position="294"/>
    </location>
</feature>
<feature type="transmembrane region" description="Helical" evidence="8">
    <location>
        <begin position="21"/>
        <end position="45"/>
    </location>
</feature>
<evidence type="ECO:0000259" key="9">
    <source>
        <dbReference type="PROSITE" id="PS50850"/>
    </source>
</evidence>
<evidence type="ECO:0000256" key="5">
    <source>
        <dbReference type="ARBA" id="ARBA00022989"/>
    </source>
</evidence>
<dbReference type="Pfam" id="PF07690">
    <property type="entry name" value="MFS_1"/>
    <property type="match status" value="1"/>
</dbReference>
<dbReference type="InterPro" id="IPR011701">
    <property type="entry name" value="MFS"/>
</dbReference>
<proteinExistence type="predicted"/>
<keyword evidence="6 8" id="KW-0472">Membrane</keyword>